<dbReference type="InterPro" id="IPR013057">
    <property type="entry name" value="AA_transpt_TM"/>
</dbReference>
<proteinExistence type="predicted"/>
<dbReference type="STRING" id="7574.A0A1S3ICB5"/>
<dbReference type="GeneID" id="106162925"/>
<evidence type="ECO:0000256" key="3">
    <source>
        <dbReference type="ARBA" id="ARBA00022989"/>
    </source>
</evidence>
<dbReference type="AlphaFoldDB" id="A0A1S3ICB5"/>
<evidence type="ECO:0000313" key="7">
    <source>
        <dbReference type="Proteomes" id="UP000085678"/>
    </source>
</evidence>
<evidence type="ECO:0000256" key="2">
    <source>
        <dbReference type="ARBA" id="ARBA00022692"/>
    </source>
</evidence>
<protein>
    <submittedName>
        <fullName evidence="8">Proton-coupled amino acid transporter 4-like</fullName>
    </submittedName>
</protein>
<dbReference type="InParanoid" id="A0A1S3ICB5"/>
<dbReference type="RefSeq" id="XP_013395813.1">
    <property type="nucleotide sequence ID" value="XM_013540359.2"/>
</dbReference>
<keyword evidence="3 5" id="KW-1133">Transmembrane helix</keyword>
<evidence type="ECO:0000256" key="1">
    <source>
        <dbReference type="ARBA" id="ARBA00004141"/>
    </source>
</evidence>
<dbReference type="GO" id="GO:0015179">
    <property type="term" value="F:L-amino acid transmembrane transporter activity"/>
    <property type="evidence" value="ECO:0007669"/>
    <property type="project" value="TreeGrafter"/>
</dbReference>
<organism evidence="7 8">
    <name type="scientific">Lingula anatina</name>
    <name type="common">Brachiopod</name>
    <name type="synonym">Lingula unguis</name>
    <dbReference type="NCBI Taxonomy" id="7574"/>
    <lineage>
        <taxon>Eukaryota</taxon>
        <taxon>Metazoa</taxon>
        <taxon>Spiralia</taxon>
        <taxon>Lophotrochozoa</taxon>
        <taxon>Brachiopoda</taxon>
        <taxon>Linguliformea</taxon>
        <taxon>Lingulata</taxon>
        <taxon>Lingulida</taxon>
        <taxon>Linguloidea</taxon>
        <taxon>Lingulidae</taxon>
        <taxon>Lingula</taxon>
    </lineage>
</organism>
<comment type="subcellular location">
    <subcellularLocation>
        <location evidence="1">Membrane</location>
        <topology evidence="1">Multi-pass membrane protein</topology>
    </subcellularLocation>
</comment>
<feature type="transmembrane region" description="Helical" evidence="5">
    <location>
        <begin position="102"/>
        <end position="118"/>
    </location>
</feature>
<keyword evidence="4 5" id="KW-0472">Membrane</keyword>
<evidence type="ECO:0000259" key="6">
    <source>
        <dbReference type="Pfam" id="PF01490"/>
    </source>
</evidence>
<keyword evidence="7" id="KW-1185">Reference proteome</keyword>
<evidence type="ECO:0000256" key="5">
    <source>
        <dbReference type="SAM" id="Phobius"/>
    </source>
</evidence>
<dbReference type="Proteomes" id="UP000085678">
    <property type="component" value="Unplaced"/>
</dbReference>
<dbReference type="KEGG" id="lak:106162925"/>
<sequence length="200" mass="22470">MKTKKDLLPWNGVMNLYMTITVCVYTAMGFYGYLCFGDNVKGSIILNLPTNDWLYLSVKLMYCLVVFVTYGLQFYVPVNVLLSYMQNRIQDNPFCMKYGETFLRLVLHLVNLAFAMLIPHLGLIISLFGALSSSALSLVLPPIMHSLTLWPDRLGTCKWQLIKNIFIAILGFSGCITGTYVALTNIIHCSLNPNAKMCSA</sequence>
<dbReference type="PANTHER" id="PTHR22950">
    <property type="entry name" value="AMINO ACID TRANSPORTER"/>
    <property type="match status" value="1"/>
</dbReference>
<feature type="domain" description="Amino acid transporter transmembrane" evidence="6">
    <location>
        <begin position="1"/>
        <end position="183"/>
    </location>
</feature>
<dbReference type="PANTHER" id="PTHR22950:SF349">
    <property type="entry name" value="AMINO ACID TRANSPORTER TRANSMEMBRANE DOMAIN-CONTAINING PROTEIN"/>
    <property type="match status" value="1"/>
</dbReference>
<accession>A0A1S3ICB5</accession>
<dbReference type="OrthoDB" id="1684102at2759"/>
<evidence type="ECO:0000313" key="8">
    <source>
        <dbReference type="RefSeq" id="XP_013395813.1"/>
    </source>
</evidence>
<evidence type="ECO:0000256" key="4">
    <source>
        <dbReference type="ARBA" id="ARBA00023136"/>
    </source>
</evidence>
<keyword evidence="2 5" id="KW-0812">Transmembrane</keyword>
<dbReference type="GO" id="GO:0005774">
    <property type="term" value="C:vacuolar membrane"/>
    <property type="evidence" value="ECO:0007669"/>
    <property type="project" value="TreeGrafter"/>
</dbReference>
<name>A0A1S3ICB5_LINAN</name>
<feature type="transmembrane region" description="Helical" evidence="5">
    <location>
        <begin position="12"/>
        <end position="33"/>
    </location>
</feature>
<feature type="transmembrane region" description="Helical" evidence="5">
    <location>
        <begin position="165"/>
        <end position="183"/>
    </location>
</feature>
<reference evidence="8" key="1">
    <citation type="submission" date="2025-08" db="UniProtKB">
        <authorList>
            <consortium name="RefSeq"/>
        </authorList>
    </citation>
    <scope>IDENTIFICATION</scope>
    <source>
        <tissue evidence="8">Gonads</tissue>
    </source>
</reference>
<gene>
    <name evidence="8" type="primary">LOC106162925</name>
</gene>
<dbReference type="Pfam" id="PF01490">
    <property type="entry name" value="Aa_trans"/>
    <property type="match status" value="1"/>
</dbReference>
<feature type="transmembrane region" description="Helical" evidence="5">
    <location>
        <begin position="53"/>
        <end position="82"/>
    </location>
</feature>